<evidence type="ECO:0000313" key="1">
    <source>
        <dbReference type="EMBL" id="AFD09011.1"/>
    </source>
</evidence>
<dbReference type="RefSeq" id="WP_014682234.1">
    <property type="nucleotide sequence ID" value="NC_017770.1"/>
</dbReference>
<dbReference type="Proteomes" id="UP000007590">
    <property type="component" value="Chromosome"/>
</dbReference>
<dbReference type="STRING" id="929556.Solca_4020"/>
<name>H8KMM0_SOLCM</name>
<proteinExistence type="predicted"/>
<reference evidence="1" key="1">
    <citation type="submission" date="2012-02" db="EMBL/GenBank/DDBJ databases">
        <title>The complete genome of Solitalea canadensis DSM 3403.</title>
        <authorList>
            <consortium name="US DOE Joint Genome Institute (JGI-PGF)"/>
            <person name="Lucas S."/>
            <person name="Copeland A."/>
            <person name="Lapidus A."/>
            <person name="Glavina del Rio T."/>
            <person name="Dalin E."/>
            <person name="Tice H."/>
            <person name="Bruce D."/>
            <person name="Goodwin L."/>
            <person name="Pitluck S."/>
            <person name="Peters L."/>
            <person name="Ovchinnikova G."/>
            <person name="Lu M."/>
            <person name="Kyrpides N."/>
            <person name="Mavromatis K."/>
            <person name="Ivanova N."/>
            <person name="Brettin T."/>
            <person name="Detter J.C."/>
            <person name="Han C."/>
            <person name="Larimer F."/>
            <person name="Land M."/>
            <person name="Hauser L."/>
            <person name="Markowitz V."/>
            <person name="Cheng J.-F."/>
            <person name="Hugenholtz P."/>
            <person name="Woyke T."/>
            <person name="Wu D."/>
            <person name="Spring S."/>
            <person name="Schroeder M."/>
            <person name="Kopitz M."/>
            <person name="Brambilla E."/>
            <person name="Klenk H.-P."/>
            <person name="Eisen J.A."/>
        </authorList>
    </citation>
    <scope>NUCLEOTIDE SEQUENCE</scope>
    <source>
        <strain evidence="1">DSM 3403</strain>
    </source>
</reference>
<organism evidence="1 2">
    <name type="scientific">Solitalea canadensis (strain ATCC 29591 / DSM 3403 / JCM 21819 / LMG 8368 / NBRC 15130 / NCIMB 12057 / USAM 9D)</name>
    <name type="common">Flexibacter canadensis</name>
    <dbReference type="NCBI Taxonomy" id="929556"/>
    <lineage>
        <taxon>Bacteria</taxon>
        <taxon>Pseudomonadati</taxon>
        <taxon>Bacteroidota</taxon>
        <taxon>Sphingobacteriia</taxon>
        <taxon>Sphingobacteriales</taxon>
        <taxon>Sphingobacteriaceae</taxon>
        <taxon>Solitalea</taxon>
    </lineage>
</organism>
<gene>
    <name evidence="1" type="ordered locus">Solca_4020</name>
</gene>
<accession>H8KMM0</accession>
<dbReference type="KEGG" id="scn:Solca_4020"/>
<dbReference type="EMBL" id="CP003349">
    <property type="protein sequence ID" value="AFD09011.1"/>
    <property type="molecule type" value="Genomic_DNA"/>
</dbReference>
<dbReference type="AlphaFoldDB" id="H8KMM0"/>
<dbReference type="Gene3D" id="2.60.220.30">
    <property type="match status" value="1"/>
</dbReference>
<dbReference type="PROSITE" id="PS51257">
    <property type="entry name" value="PROKAR_LIPOPROTEIN"/>
    <property type="match status" value="1"/>
</dbReference>
<dbReference type="HOGENOM" id="CLU_625418_0_0_10"/>
<dbReference type="eggNOG" id="ENOG5030JES">
    <property type="taxonomic scope" value="Bacteria"/>
</dbReference>
<sequence>MKRNTTTRKHFQWHWIAVMALAITLASCKHTESEVHTLPETTDIIGAVKPAGEPEGPAVSATIGPQGGTVVSADNRIQLDIPAGALTNETTIIVQPISNTNPAGKGIGYRLTPHGQQFAKPVKITVNYTEEDLLGTIPEALGIAYQDEKGVWQALSGVEMNAAAKKISVTTTHFSDWSFFETLEITPIRVTIGTKESVELKAVRYTKDEWLPSLLPAGGRTPIGENVPINTKSIKNWKLSGGGQLSPQGNTAKYIAPAQIPNPNPVTVSVSLTINNSQVLLFSRITILEEGITFRIDNGPWIHFDKDHTEYNSIGDQIEGQDPALGSIYVDWNTNDPGYYLWRRWIGFPMTIFEYVTPNNHFYTATFLDGPNDNEFDSPGFLSVDKVPNAENDFAIGSFVIEKSGENNGESQLGIHRIEGHFRVKR</sequence>
<evidence type="ECO:0000313" key="2">
    <source>
        <dbReference type="Proteomes" id="UP000007590"/>
    </source>
</evidence>
<dbReference type="OrthoDB" id="770607at2"/>
<keyword evidence="2" id="KW-1185">Reference proteome</keyword>
<protein>
    <recommendedName>
        <fullName evidence="3">ZU5 domain-containing protein</fullName>
    </recommendedName>
</protein>
<evidence type="ECO:0008006" key="3">
    <source>
        <dbReference type="Google" id="ProtNLM"/>
    </source>
</evidence>